<dbReference type="Pfam" id="PF10881">
    <property type="entry name" value="DUF2726"/>
    <property type="match status" value="1"/>
</dbReference>
<evidence type="ECO:0000259" key="1">
    <source>
        <dbReference type="Pfam" id="PF10881"/>
    </source>
</evidence>
<dbReference type="OrthoDB" id="5782056at2"/>
<accession>A0A2S6NF52</accession>
<evidence type="ECO:0000313" key="3">
    <source>
        <dbReference type="Proteomes" id="UP000239089"/>
    </source>
</evidence>
<protein>
    <recommendedName>
        <fullName evidence="1">DUF2726 domain-containing protein</fullName>
    </recommendedName>
</protein>
<sequence length="198" mass="21783">MVDQLMSASVVVLVVGVIILGLSEVVAFARGGRRNGFSLWSEKARYCRGRFLSRNEKEFLSKLDRVVSARYRVFAQVRLADLVDVEGSKGARFDMMRPVFGKSVDFVVCDRATLDPVMVLEVDDRTHDASDRRGRDALVNRVCAEAGLRLVRVRARFAYSEIGLGQLLQANGLALASFPPNVAKQGPVIPGLIVSSNK</sequence>
<dbReference type="AlphaFoldDB" id="A0A2S6NF52"/>
<keyword evidence="3" id="KW-1185">Reference proteome</keyword>
<dbReference type="RefSeq" id="WP_104506295.1">
    <property type="nucleotide sequence ID" value="NZ_JACIGC010000023.1"/>
</dbReference>
<organism evidence="2 3">
    <name type="scientific">Rhodoblastus sphagnicola</name>
    <dbReference type="NCBI Taxonomy" id="333368"/>
    <lineage>
        <taxon>Bacteria</taxon>
        <taxon>Pseudomonadati</taxon>
        <taxon>Pseudomonadota</taxon>
        <taxon>Alphaproteobacteria</taxon>
        <taxon>Hyphomicrobiales</taxon>
        <taxon>Rhodoblastaceae</taxon>
        <taxon>Rhodoblastus</taxon>
    </lineage>
</organism>
<dbReference type="Proteomes" id="UP000239089">
    <property type="component" value="Unassembled WGS sequence"/>
</dbReference>
<proteinExistence type="predicted"/>
<dbReference type="InterPro" id="IPR024402">
    <property type="entry name" value="DUF2726"/>
</dbReference>
<name>A0A2S6NF52_9HYPH</name>
<comment type="caution">
    <text evidence="2">The sequence shown here is derived from an EMBL/GenBank/DDBJ whole genome shotgun (WGS) entry which is preliminary data.</text>
</comment>
<gene>
    <name evidence="2" type="ORF">CCR94_02420</name>
</gene>
<evidence type="ECO:0000313" key="2">
    <source>
        <dbReference type="EMBL" id="PPQ33275.1"/>
    </source>
</evidence>
<feature type="domain" description="DUF2726" evidence="1">
    <location>
        <begin position="51"/>
        <end position="159"/>
    </location>
</feature>
<dbReference type="EMBL" id="NHSJ01000025">
    <property type="protein sequence ID" value="PPQ33275.1"/>
    <property type="molecule type" value="Genomic_DNA"/>
</dbReference>
<reference evidence="2 3" key="1">
    <citation type="journal article" date="2018" name="Arch. Microbiol.">
        <title>New insights into the metabolic potential of the phototrophic purple bacterium Rhodopila globiformis DSM 161(T) from its draft genome sequence and evidence for a vanadium-dependent nitrogenase.</title>
        <authorList>
            <person name="Imhoff J.F."/>
            <person name="Rahn T."/>
            <person name="Kunzel S."/>
            <person name="Neulinger S.C."/>
        </authorList>
    </citation>
    <scope>NUCLEOTIDE SEQUENCE [LARGE SCALE GENOMIC DNA]</scope>
    <source>
        <strain evidence="2 3">DSM 16996</strain>
    </source>
</reference>